<keyword evidence="1" id="KW-0378">Hydrolase</keyword>
<keyword evidence="1" id="KW-0645">Protease</keyword>
<proteinExistence type="predicted"/>
<name>A0A2H4YF10_9CAUD</name>
<gene>
    <name evidence="1" type="ORF">Ah1_00241</name>
</gene>
<dbReference type="Pfam" id="PF03420">
    <property type="entry name" value="Peptidase_S77"/>
    <property type="match status" value="1"/>
</dbReference>
<sequence>MTEPYLLTEDWGQPGRVGDANVVVESIESDGKLYIEGIFMQSEVVNGNKRMYPKKVLQEAVAKYIKEQVDTKQALGELNHPARANVDPLHAAIIIEKLEMRGNDVWGRARVIEGDYAEGDKTAALIRAGWIPGVSSRGLGTVKANRYGINEVQEGFRLTVGVDVVWGPSAPNAYVKPVVESLSAHIEEKEKVSNNEAFLALAEALKNLN</sequence>
<protein>
    <submittedName>
        <fullName evidence="1">Prohead core scaffold protein and protease</fullName>
    </submittedName>
</protein>
<accession>A0A2H4YF10</accession>
<evidence type="ECO:0000313" key="1">
    <source>
        <dbReference type="EMBL" id="AUE22759.1"/>
    </source>
</evidence>
<dbReference type="GO" id="GO:0006508">
    <property type="term" value="P:proteolysis"/>
    <property type="evidence" value="ECO:0007669"/>
    <property type="project" value="UniProtKB-KW"/>
</dbReference>
<dbReference type="InterPro" id="IPR005082">
    <property type="entry name" value="Peptidase_U9_T4_prohead"/>
</dbReference>
<reference evidence="1 2" key="1">
    <citation type="submission" date="2017-10" db="EMBL/GenBank/DDBJ databases">
        <title>Antibacterial composition for extension of chilled fish shelf life and decreasing of risk of food-borne infections, bacteriophage strains for its preparation.</title>
        <authorList>
            <person name="Zulkarneev E.R."/>
            <person name="Aleshkin A.V."/>
            <person name="Rubalsky O.V."/>
            <person name="Kiseleva I.A."/>
            <person name="Rubalskii E.O."/>
            <person name="Lebedev S.N."/>
        </authorList>
    </citation>
    <scope>NUCLEOTIDE SEQUENCE [LARGE SCALE GENOMIC DNA]</scope>
</reference>
<dbReference type="GO" id="GO:0008233">
    <property type="term" value="F:peptidase activity"/>
    <property type="evidence" value="ECO:0007669"/>
    <property type="project" value="UniProtKB-KW"/>
</dbReference>
<organism evidence="1 2">
    <name type="scientific">Aeromonas phage Ah1</name>
    <dbReference type="NCBI Taxonomy" id="2053701"/>
    <lineage>
        <taxon>Viruses</taxon>
        <taxon>Duplodnaviria</taxon>
        <taxon>Heunggongvirae</taxon>
        <taxon>Uroviricota</taxon>
        <taxon>Caudoviricetes</taxon>
        <taxon>Pantevenvirales</taxon>
        <taxon>Straboviridae</taxon>
        <taxon>Cinqassovirus</taxon>
        <taxon>Cinqassovirus ah1</taxon>
    </lineage>
</organism>
<dbReference type="EMBL" id="MG250483">
    <property type="protein sequence ID" value="AUE22759.1"/>
    <property type="molecule type" value="Genomic_DNA"/>
</dbReference>
<dbReference type="Proteomes" id="UP000240934">
    <property type="component" value="Segment"/>
</dbReference>
<keyword evidence="2" id="KW-1185">Reference proteome</keyword>
<evidence type="ECO:0000313" key="2">
    <source>
        <dbReference type="Proteomes" id="UP000240934"/>
    </source>
</evidence>